<dbReference type="InterPro" id="IPR013083">
    <property type="entry name" value="Znf_RING/FYVE/PHD"/>
</dbReference>
<dbReference type="Gene3D" id="1.25.10.10">
    <property type="entry name" value="Leucine-rich Repeat Variant"/>
    <property type="match status" value="1"/>
</dbReference>
<dbReference type="PROSITE" id="PS51698">
    <property type="entry name" value="U_BOX"/>
    <property type="match status" value="1"/>
</dbReference>
<sequence length="414" mass="46643">MAMDFPVDFRCPISMELMQDPVTISTGVTYERKNIEKWLFSYNKKTCPTTMQRINSFDITPNHTLKRLILAWQNEEAARSCESRPVRSLKHDELVSLLATMESTPFKVNSLKKLRAIVGLGHEVKDDFMRCGGVEVLVQIIAQILIETFDFVAFTACEEALGVLHQYLSLSEEDDEKTIQLLSKPESIKSLAIMLQRGSGEARFYVVTIFQKLAQADYNWKKFVIQDQGFEFFRSLLELVSDDQICTKASASALELLIEILGSSKTSRLKAIEAGAVCILIELLPDSNRSKCEKMLLLLKLLCECAEGRLALVEHGLGIAAISKKLLHVSSAATKITVKILWLICSYHPSERVLEELLIFGSVKKLLALLHIDNRSSTKEKVVKIFKLHGNSWRQNPCFPCELKDHLGLMNGSC</sequence>
<dbReference type="InterPro" id="IPR016024">
    <property type="entry name" value="ARM-type_fold"/>
</dbReference>
<organism evidence="7 8">
    <name type="scientific">Vitis vinifera</name>
    <name type="common">Grape</name>
    <dbReference type="NCBI Taxonomy" id="29760"/>
    <lineage>
        <taxon>Eukaryota</taxon>
        <taxon>Viridiplantae</taxon>
        <taxon>Streptophyta</taxon>
        <taxon>Embryophyta</taxon>
        <taxon>Tracheophyta</taxon>
        <taxon>Spermatophyta</taxon>
        <taxon>Magnoliopsida</taxon>
        <taxon>eudicotyledons</taxon>
        <taxon>Gunneridae</taxon>
        <taxon>Pentapetalae</taxon>
        <taxon>rosids</taxon>
        <taxon>Vitales</taxon>
        <taxon>Vitaceae</taxon>
        <taxon>Viteae</taxon>
        <taxon>Vitis</taxon>
    </lineage>
</organism>
<dbReference type="EC" id="2.3.2.27" evidence="5"/>
<dbReference type="Pfam" id="PF25598">
    <property type="entry name" value="ARM_PUB"/>
    <property type="match status" value="1"/>
</dbReference>
<dbReference type="SUPFAM" id="SSF48371">
    <property type="entry name" value="ARM repeat"/>
    <property type="match status" value="1"/>
</dbReference>
<dbReference type="SUPFAM" id="SSF57850">
    <property type="entry name" value="RING/U-box"/>
    <property type="match status" value="1"/>
</dbReference>
<dbReference type="InterPro" id="IPR003613">
    <property type="entry name" value="Ubox_domain"/>
</dbReference>
<dbReference type="InterPro" id="IPR058678">
    <property type="entry name" value="ARM_PUB"/>
</dbReference>
<dbReference type="PANTHER" id="PTHR22849">
    <property type="entry name" value="WDSAM1 PROTEIN"/>
    <property type="match status" value="1"/>
</dbReference>
<feature type="domain" description="U-box" evidence="6">
    <location>
        <begin position="4"/>
        <end position="79"/>
    </location>
</feature>
<dbReference type="GO" id="GO:0016567">
    <property type="term" value="P:protein ubiquitination"/>
    <property type="evidence" value="ECO:0007669"/>
    <property type="project" value="UniProtKB-UniRule"/>
</dbReference>
<comment type="caution">
    <text evidence="7">The sequence shown here is derived from an EMBL/GenBank/DDBJ whole genome shotgun (WGS) entry which is preliminary data.</text>
</comment>
<evidence type="ECO:0000256" key="3">
    <source>
        <dbReference type="ARBA" id="ARBA00022679"/>
    </source>
</evidence>
<gene>
    <name evidence="7" type="primary">PUB23_1</name>
    <name evidence="7" type="ORF">CK203_082957</name>
</gene>
<keyword evidence="3 5" id="KW-0808">Transferase</keyword>
<dbReference type="InterPro" id="IPR011989">
    <property type="entry name" value="ARM-like"/>
</dbReference>
<comment type="pathway">
    <text evidence="2 5">Protein modification; protein ubiquitination.</text>
</comment>
<comment type="catalytic activity">
    <reaction evidence="1 5">
        <text>S-ubiquitinyl-[E2 ubiquitin-conjugating enzyme]-L-cysteine + [acceptor protein]-L-lysine = [E2 ubiquitin-conjugating enzyme]-L-cysteine + N(6)-ubiquitinyl-[acceptor protein]-L-lysine.</text>
        <dbReference type="EC" id="2.3.2.27"/>
    </reaction>
</comment>
<name>A0A438DEI0_VITVI</name>
<evidence type="ECO:0000259" key="6">
    <source>
        <dbReference type="PROSITE" id="PS51698"/>
    </source>
</evidence>
<accession>A0A438DEI0</accession>
<dbReference type="UniPathway" id="UPA00143"/>
<dbReference type="GO" id="GO:0061630">
    <property type="term" value="F:ubiquitin protein ligase activity"/>
    <property type="evidence" value="ECO:0007669"/>
    <property type="project" value="UniProtKB-UniRule"/>
</dbReference>
<evidence type="ECO:0000256" key="1">
    <source>
        <dbReference type="ARBA" id="ARBA00000900"/>
    </source>
</evidence>
<dbReference type="InterPro" id="IPR045210">
    <property type="entry name" value="RING-Ubox_PUB"/>
</dbReference>
<protein>
    <recommendedName>
        <fullName evidence="5 6">U-box domain-containing protein</fullName>
        <ecNumber evidence="5">2.3.2.27</ecNumber>
    </recommendedName>
    <alternativeName>
        <fullName evidence="5">RING-type E3 ubiquitin transferase PUB</fullName>
    </alternativeName>
</protein>
<dbReference type="SMART" id="SM00504">
    <property type="entry name" value="Ubox"/>
    <property type="match status" value="1"/>
</dbReference>
<dbReference type="InterPro" id="IPR045185">
    <property type="entry name" value="PUB22/23/24-like"/>
</dbReference>
<dbReference type="CDD" id="cd16664">
    <property type="entry name" value="RING-Ubox_PUB"/>
    <property type="match status" value="1"/>
</dbReference>
<evidence type="ECO:0000256" key="5">
    <source>
        <dbReference type="RuleBase" id="RU369093"/>
    </source>
</evidence>
<dbReference type="Proteomes" id="UP000288805">
    <property type="component" value="Unassembled WGS sequence"/>
</dbReference>
<dbReference type="EMBL" id="QGNW01001662">
    <property type="protein sequence ID" value="RVW33897.1"/>
    <property type="molecule type" value="Genomic_DNA"/>
</dbReference>
<reference evidence="7 8" key="1">
    <citation type="journal article" date="2018" name="PLoS Genet.">
        <title>Population sequencing reveals clonal diversity and ancestral inbreeding in the grapevine cultivar Chardonnay.</title>
        <authorList>
            <person name="Roach M.J."/>
            <person name="Johnson D.L."/>
            <person name="Bohlmann J."/>
            <person name="van Vuuren H.J."/>
            <person name="Jones S.J."/>
            <person name="Pretorius I.S."/>
            <person name="Schmidt S.A."/>
            <person name="Borneman A.R."/>
        </authorList>
    </citation>
    <scope>NUCLEOTIDE SEQUENCE [LARGE SCALE GENOMIC DNA]</scope>
    <source>
        <strain evidence="8">cv. Chardonnay</strain>
        <tissue evidence="7">Leaf</tissue>
    </source>
</reference>
<dbReference type="Pfam" id="PF04564">
    <property type="entry name" value="U-box"/>
    <property type="match status" value="1"/>
</dbReference>
<proteinExistence type="predicted"/>
<evidence type="ECO:0000313" key="7">
    <source>
        <dbReference type="EMBL" id="RVW33897.1"/>
    </source>
</evidence>
<keyword evidence="4 5" id="KW-0833">Ubl conjugation pathway</keyword>
<dbReference type="PANTHER" id="PTHR22849:SF23">
    <property type="entry name" value="U-BOX DOMAIN-CONTAINING PROTEIN"/>
    <property type="match status" value="1"/>
</dbReference>
<evidence type="ECO:0000313" key="8">
    <source>
        <dbReference type="Proteomes" id="UP000288805"/>
    </source>
</evidence>
<comment type="function">
    <text evidence="5">Functions as an E3 ubiquitin ligase.</text>
</comment>
<evidence type="ECO:0000256" key="4">
    <source>
        <dbReference type="ARBA" id="ARBA00022786"/>
    </source>
</evidence>
<evidence type="ECO:0000256" key="2">
    <source>
        <dbReference type="ARBA" id="ARBA00004906"/>
    </source>
</evidence>
<dbReference type="Gene3D" id="3.30.40.10">
    <property type="entry name" value="Zinc/RING finger domain, C3HC4 (zinc finger)"/>
    <property type="match status" value="1"/>
</dbReference>
<dbReference type="AlphaFoldDB" id="A0A438DEI0"/>